<evidence type="ECO:0000256" key="5">
    <source>
        <dbReference type="ARBA" id="ARBA00022552"/>
    </source>
</evidence>
<dbReference type="EMBL" id="CAFBLR010000226">
    <property type="protein sequence ID" value="CAB4885007.1"/>
    <property type="molecule type" value="Genomic_DNA"/>
</dbReference>
<dbReference type="SUPFAM" id="SSF88697">
    <property type="entry name" value="PUA domain-like"/>
    <property type="match status" value="1"/>
</dbReference>
<dbReference type="SUPFAM" id="SSF75217">
    <property type="entry name" value="alpha/beta knot"/>
    <property type="match status" value="1"/>
</dbReference>
<dbReference type="InterPro" id="IPR015947">
    <property type="entry name" value="PUA-like_sf"/>
</dbReference>
<evidence type="ECO:0000256" key="9">
    <source>
        <dbReference type="ARBA" id="ARBA00025699"/>
    </source>
</evidence>
<keyword evidence="4" id="KW-0963">Cytoplasm</keyword>
<dbReference type="CDD" id="cd18084">
    <property type="entry name" value="RsmE-like"/>
    <property type="match status" value="1"/>
</dbReference>
<dbReference type="InterPro" id="IPR029026">
    <property type="entry name" value="tRNA_m1G_MTases_N"/>
</dbReference>
<dbReference type="Pfam" id="PF04452">
    <property type="entry name" value="Methyltrans_RNA"/>
    <property type="match status" value="1"/>
</dbReference>
<dbReference type="PANTHER" id="PTHR30027">
    <property type="entry name" value="RIBOSOMAL RNA SMALL SUBUNIT METHYLTRANSFERASE E"/>
    <property type="match status" value="1"/>
</dbReference>
<evidence type="ECO:0000256" key="10">
    <source>
        <dbReference type="ARBA" id="ARBA00047944"/>
    </source>
</evidence>
<evidence type="ECO:0000259" key="12">
    <source>
        <dbReference type="Pfam" id="PF20260"/>
    </source>
</evidence>
<proteinExistence type="inferred from homology"/>
<comment type="subcellular location">
    <subcellularLocation>
        <location evidence="1">Cytoplasm</location>
    </subcellularLocation>
</comment>
<keyword evidence="6" id="KW-0489">Methyltransferase</keyword>
<dbReference type="GO" id="GO:0070475">
    <property type="term" value="P:rRNA base methylation"/>
    <property type="evidence" value="ECO:0007669"/>
    <property type="project" value="TreeGrafter"/>
</dbReference>
<dbReference type="InterPro" id="IPR006700">
    <property type="entry name" value="RsmE"/>
</dbReference>
<dbReference type="PIRSF" id="PIRSF015601">
    <property type="entry name" value="MTase_slr0722"/>
    <property type="match status" value="1"/>
</dbReference>
<dbReference type="Gene3D" id="3.40.1280.10">
    <property type="match status" value="1"/>
</dbReference>
<comment type="function">
    <text evidence="9">Specifically methylates the N3 position of the uracil ring of uridine 1498 (m3U1498) in 16S rRNA. Acts on the fully assembled 30S ribosomal subunit.</text>
</comment>
<keyword evidence="5" id="KW-0698">rRNA processing</keyword>
<dbReference type="InterPro" id="IPR046887">
    <property type="entry name" value="RsmE_PUA-like"/>
</dbReference>
<keyword evidence="7" id="KW-0808">Transferase</keyword>
<protein>
    <recommendedName>
        <fullName evidence="3">16S rRNA (uracil(1498)-N(3))-methyltransferase</fullName>
        <ecNumber evidence="3">2.1.1.193</ecNumber>
    </recommendedName>
</protein>
<dbReference type="PANTHER" id="PTHR30027:SF3">
    <property type="entry name" value="16S RRNA (URACIL(1498)-N(3))-METHYLTRANSFERASE"/>
    <property type="match status" value="1"/>
</dbReference>
<evidence type="ECO:0000256" key="3">
    <source>
        <dbReference type="ARBA" id="ARBA00012328"/>
    </source>
</evidence>
<comment type="similarity">
    <text evidence="2">Belongs to the RNA methyltransferase RsmE family.</text>
</comment>
<evidence type="ECO:0000256" key="7">
    <source>
        <dbReference type="ARBA" id="ARBA00022679"/>
    </source>
</evidence>
<gene>
    <name evidence="13" type="ORF">UFOPK3417_01791</name>
</gene>
<name>A0A6J7ENH7_9ZZZZ</name>
<dbReference type="GO" id="GO:0070042">
    <property type="term" value="F:rRNA (uridine-N3-)-methyltransferase activity"/>
    <property type="evidence" value="ECO:0007669"/>
    <property type="project" value="TreeGrafter"/>
</dbReference>
<evidence type="ECO:0000259" key="11">
    <source>
        <dbReference type="Pfam" id="PF04452"/>
    </source>
</evidence>
<dbReference type="EC" id="2.1.1.193" evidence="3"/>
<evidence type="ECO:0000313" key="13">
    <source>
        <dbReference type="EMBL" id="CAB4885007.1"/>
    </source>
</evidence>
<accession>A0A6J7ENH7</accession>
<keyword evidence="8" id="KW-0949">S-adenosyl-L-methionine</keyword>
<dbReference type="AlphaFoldDB" id="A0A6J7ENH7"/>
<dbReference type="Pfam" id="PF20260">
    <property type="entry name" value="PUA_4"/>
    <property type="match status" value="1"/>
</dbReference>
<evidence type="ECO:0000256" key="6">
    <source>
        <dbReference type="ARBA" id="ARBA00022603"/>
    </source>
</evidence>
<feature type="domain" description="Ribosomal RNA small subunit methyltransferase E PUA-like" evidence="12">
    <location>
        <begin position="21"/>
        <end position="51"/>
    </location>
</feature>
<evidence type="ECO:0000256" key="1">
    <source>
        <dbReference type="ARBA" id="ARBA00004496"/>
    </source>
</evidence>
<dbReference type="InterPro" id="IPR029028">
    <property type="entry name" value="Alpha/beta_knot_MTases"/>
</dbReference>
<dbReference type="GO" id="GO:0005737">
    <property type="term" value="C:cytoplasm"/>
    <property type="evidence" value="ECO:0007669"/>
    <property type="project" value="UniProtKB-SubCell"/>
</dbReference>
<reference evidence="13" key="1">
    <citation type="submission" date="2020-05" db="EMBL/GenBank/DDBJ databases">
        <authorList>
            <person name="Chiriac C."/>
            <person name="Salcher M."/>
            <person name="Ghai R."/>
            <person name="Kavagutti S V."/>
        </authorList>
    </citation>
    <scope>NUCLEOTIDE SEQUENCE</scope>
</reference>
<evidence type="ECO:0000256" key="4">
    <source>
        <dbReference type="ARBA" id="ARBA00022490"/>
    </source>
</evidence>
<dbReference type="NCBIfam" id="TIGR00046">
    <property type="entry name" value="RsmE family RNA methyltransferase"/>
    <property type="match status" value="1"/>
</dbReference>
<sequence>MIGLAGSAAHVVVDDLGAPQLSGDDEHHLARVLRLRDGERVSATDGLGSWRWCRWTSGGLEADGDIGATPRDVPEVGVAFAIVKGDRLDWIVQKLTEIGVDRLIPLAAERCIVRWDTDKAAAQTERMRRIVREAVMQSRRVWVPEVGSLTPAASLLAAPGVLRADLDGVPLDTLNTLNPSAPTVVAVGPEGGWSPTERSTGGPTVTLGNTVLRAETAAIAAGVLLVDRRTQQRRVSQS</sequence>
<evidence type="ECO:0000256" key="2">
    <source>
        <dbReference type="ARBA" id="ARBA00005528"/>
    </source>
</evidence>
<organism evidence="13">
    <name type="scientific">freshwater metagenome</name>
    <dbReference type="NCBI Taxonomy" id="449393"/>
    <lineage>
        <taxon>unclassified sequences</taxon>
        <taxon>metagenomes</taxon>
        <taxon>ecological metagenomes</taxon>
    </lineage>
</organism>
<comment type="catalytic activity">
    <reaction evidence="10">
        <text>uridine(1498) in 16S rRNA + S-adenosyl-L-methionine = N(3)-methyluridine(1498) in 16S rRNA + S-adenosyl-L-homocysteine + H(+)</text>
        <dbReference type="Rhea" id="RHEA:42920"/>
        <dbReference type="Rhea" id="RHEA-COMP:10283"/>
        <dbReference type="Rhea" id="RHEA-COMP:10284"/>
        <dbReference type="ChEBI" id="CHEBI:15378"/>
        <dbReference type="ChEBI" id="CHEBI:57856"/>
        <dbReference type="ChEBI" id="CHEBI:59789"/>
        <dbReference type="ChEBI" id="CHEBI:65315"/>
        <dbReference type="ChEBI" id="CHEBI:74502"/>
        <dbReference type="EC" id="2.1.1.193"/>
    </reaction>
</comment>
<evidence type="ECO:0000256" key="8">
    <source>
        <dbReference type="ARBA" id="ARBA00022691"/>
    </source>
</evidence>
<feature type="domain" description="Ribosomal RNA small subunit methyltransferase E methyltransferase" evidence="11">
    <location>
        <begin position="75"/>
        <end position="222"/>
    </location>
</feature>
<dbReference type="InterPro" id="IPR046886">
    <property type="entry name" value="RsmE_MTase_dom"/>
</dbReference>